<protein>
    <submittedName>
        <fullName evidence="1">Uncharacterized protein DUF5082</fullName>
    </submittedName>
</protein>
<sequence>MSLSSILSSVHSSIASQSGDIDRQIAKLEHAKSRIESEQNACLGEIRKVEQPDLGNDWTGTRAGKFDDTREAARQAMTNIYEYDYDMYKSRIDGRINGLKIERGALNAASAIAHEAGELMEKGEDFMEAAGDKLSELKGWLF</sequence>
<organism evidence="1 2">
    <name type="scientific">Scopulibacillus darangshiensis</name>
    <dbReference type="NCBI Taxonomy" id="442528"/>
    <lineage>
        <taxon>Bacteria</taxon>
        <taxon>Bacillati</taxon>
        <taxon>Bacillota</taxon>
        <taxon>Bacilli</taxon>
        <taxon>Bacillales</taxon>
        <taxon>Sporolactobacillaceae</taxon>
        <taxon>Scopulibacillus</taxon>
    </lineage>
</organism>
<dbReference type="OrthoDB" id="2857147at2"/>
<evidence type="ECO:0000313" key="1">
    <source>
        <dbReference type="EMBL" id="TCP16947.1"/>
    </source>
</evidence>
<comment type="caution">
    <text evidence="1">The sequence shown here is derived from an EMBL/GenBank/DDBJ whole genome shotgun (WGS) entry which is preliminary data.</text>
</comment>
<dbReference type="RefSeq" id="WP_132748739.1">
    <property type="nucleotide sequence ID" value="NZ_SLXK01000083.1"/>
</dbReference>
<proteinExistence type="predicted"/>
<accession>A0A4R2N7L5</accession>
<keyword evidence="2" id="KW-1185">Reference proteome</keyword>
<evidence type="ECO:0000313" key="2">
    <source>
        <dbReference type="Proteomes" id="UP000295416"/>
    </source>
</evidence>
<dbReference type="AlphaFoldDB" id="A0A4R2N7L5"/>
<dbReference type="Proteomes" id="UP000295416">
    <property type="component" value="Unassembled WGS sequence"/>
</dbReference>
<reference evidence="1 2" key="1">
    <citation type="submission" date="2019-03" db="EMBL/GenBank/DDBJ databases">
        <title>Genomic Encyclopedia of Type Strains, Phase IV (KMG-IV): sequencing the most valuable type-strain genomes for metagenomic binning, comparative biology and taxonomic classification.</title>
        <authorList>
            <person name="Goeker M."/>
        </authorList>
    </citation>
    <scope>NUCLEOTIDE SEQUENCE [LARGE SCALE GENOMIC DNA]</scope>
    <source>
        <strain evidence="1 2">DSM 19377</strain>
    </source>
</reference>
<dbReference type="EMBL" id="SLXK01000083">
    <property type="protein sequence ID" value="TCP16947.1"/>
    <property type="molecule type" value="Genomic_DNA"/>
</dbReference>
<name>A0A4R2N7L5_9BACL</name>
<gene>
    <name evidence="1" type="ORF">EV207_1832</name>
</gene>